<dbReference type="Pfam" id="PF07883">
    <property type="entry name" value="Cupin_2"/>
    <property type="match status" value="1"/>
</dbReference>
<dbReference type="SUPFAM" id="SSF51182">
    <property type="entry name" value="RmlC-like cupins"/>
    <property type="match status" value="1"/>
</dbReference>
<dbReference type="RefSeq" id="WP_095041645.1">
    <property type="nucleotide sequence ID" value="NZ_LN890655.1"/>
</dbReference>
<dbReference type="PANTHER" id="PTHR37694:SF1">
    <property type="entry name" value="SLR8022 PROTEIN"/>
    <property type="match status" value="1"/>
</dbReference>
<dbReference type="Proteomes" id="UP000215027">
    <property type="component" value="Chromosome I"/>
</dbReference>
<proteinExistence type="predicted"/>
<name>A0A160SZ50_9CHLR</name>
<keyword evidence="3" id="KW-1185">Reference proteome</keyword>
<organism evidence="2 3">
    <name type="scientific">Candidatus Promineifilum breve</name>
    <dbReference type="NCBI Taxonomy" id="1806508"/>
    <lineage>
        <taxon>Bacteria</taxon>
        <taxon>Bacillati</taxon>
        <taxon>Chloroflexota</taxon>
        <taxon>Ardenticatenia</taxon>
        <taxon>Candidatus Promineifilales</taxon>
        <taxon>Candidatus Promineifilaceae</taxon>
        <taxon>Candidatus Promineifilum</taxon>
    </lineage>
</organism>
<reference evidence="2" key="1">
    <citation type="submission" date="2016-01" db="EMBL/GenBank/DDBJ databases">
        <authorList>
            <person name="Mcilroy J.S."/>
            <person name="Karst M S."/>
            <person name="Albertsen M."/>
        </authorList>
    </citation>
    <scope>NUCLEOTIDE SEQUENCE</scope>
    <source>
        <strain evidence="2">Cfx-K</strain>
    </source>
</reference>
<protein>
    <submittedName>
        <fullName evidence="2">Cupin 2 conserved barrel domain protein</fullName>
    </submittedName>
</protein>
<evidence type="ECO:0000259" key="1">
    <source>
        <dbReference type="Pfam" id="PF07883"/>
    </source>
</evidence>
<evidence type="ECO:0000313" key="2">
    <source>
        <dbReference type="EMBL" id="CUS01979.2"/>
    </source>
</evidence>
<dbReference type="InterPro" id="IPR014710">
    <property type="entry name" value="RmlC-like_jellyroll"/>
</dbReference>
<dbReference type="AlphaFoldDB" id="A0A160SZ50"/>
<feature type="domain" description="Cupin type-2" evidence="1">
    <location>
        <begin position="38"/>
        <end position="102"/>
    </location>
</feature>
<dbReference type="KEGG" id="pbf:CFX0092_A0098"/>
<dbReference type="PANTHER" id="PTHR37694">
    <property type="entry name" value="SLR8022 PROTEIN"/>
    <property type="match status" value="1"/>
</dbReference>
<accession>A0A160SZ50</accession>
<dbReference type="EMBL" id="LN890655">
    <property type="protein sequence ID" value="CUS01979.2"/>
    <property type="molecule type" value="Genomic_DNA"/>
</dbReference>
<dbReference type="CDD" id="cd02230">
    <property type="entry name" value="cupin_HP0902-like"/>
    <property type="match status" value="1"/>
</dbReference>
<sequence length="107" mass="11738">MSELYSLFPGLVELAPTVPDASILSRTFYKDERLSAVLFSFAAGEELSEHTSAFPAILHFLSGRARVKFGADEHIVEAGAWARMAPQLPHTVIAETPLVMLLLLIKN</sequence>
<dbReference type="OrthoDB" id="1121052at2"/>
<gene>
    <name evidence="2" type="ORF">CFX0092_A0098</name>
</gene>
<dbReference type="InterPro" id="IPR011051">
    <property type="entry name" value="RmlC_Cupin_sf"/>
</dbReference>
<dbReference type="Gene3D" id="2.60.120.10">
    <property type="entry name" value="Jelly Rolls"/>
    <property type="match status" value="1"/>
</dbReference>
<evidence type="ECO:0000313" key="3">
    <source>
        <dbReference type="Proteomes" id="UP000215027"/>
    </source>
</evidence>
<dbReference type="InterPro" id="IPR013096">
    <property type="entry name" value="Cupin_2"/>
</dbReference>